<accession>A0A3N0CG74</accession>
<evidence type="ECO:0000313" key="4">
    <source>
        <dbReference type="EMBL" id="RNL62472.1"/>
    </source>
</evidence>
<evidence type="ECO:0000313" key="5">
    <source>
        <dbReference type="Proteomes" id="UP000267128"/>
    </source>
</evidence>
<dbReference type="Gene3D" id="3.50.50.60">
    <property type="entry name" value="FAD/NAD(P)-binding domain"/>
    <property type="match status" value="1"/>
</dbReference>
<gene>
    <name evidence="4" type="ORF">EFK50_11915</name>
</gene>
<protein>
    <submittedName>
        <fullName evidence="4">FAD-dependent monooxygenase</fullName>
    </submittedName>
</protein>
<reference evidence="4 5" key="1">
    <citation type="submission" date="2018-11" db="EMBL/GenBank/DDBJ databases">
        <authorList>
            <person name="Li F."/>
        </authorList>
    </citation>
    <scope>NUCLEOTIDE SEQUENCE [LARGE SCALE GENOMIC DNA]</scope>
    <source>
        <strain evidence="4 5">Gsoil 097</strain>
    </source>
</reference>
<comment type="caution">
    <text evidence="4">The sequence shown here is derived from an EMBL/GenBank/DDBJ whole genome shotgun (WGS) entry which is preliminary data.</text>
</comment>
<keyword evidence="2 4" id="KW-0503">Monooxygenase</keyword>
<dbReference type="PANTHER" id="PTHR13789">
    <property type="entry name" value="MONOOXYGENASE"/>
    <property type="match status" value="1"/>
</dbReference>
<name>A0A3N0CG74_9ACTN</name>
<dbReference type="PANTHER" id="PTHR13789:SF309">
    <property type="entry name" value="PUTATIVE (AFU_ORTHOLOGUE AFUA_6G14510)-RELATED"/>
    <property type="match status" value="1"/>
</dbReference>
<dbReference type="Pfam" id="PF01494">
    <property type="entry name" value="FAD_binding_3"/>
    <property type="match status" value="1"/>
</dbReference>
<dbReference type="RefSeq" id="WP_123227768.1">
    <property type="nucleotide sequence ID" value="NZ_RJSE01000007.1"/>
</dbReference>
<evidence type="ECO:0000256" key="2">
    <source>
        <dbReference type="ARBA" id="ARBA00023033"/>
    </source>
</evidence>
<dbReference type="InterPro" id="IPR036188">
    <property type="entry name" value="FAD/NAD-bd_sf"/>
</dbReference>
<evidence type="ECO:0000259" key="3">
    <source>
        <dbReference type="Pfam" id="PF01494"/>
    </source>
</evidence>
<dbReference type="Proteomes" id="UP000267128">
    <property type="component" value="Unassembled WGS sequence"/>
</dbReference>
<proteinExistence type="predicted"/>
<dbReference type="GO" id="GO:0071949">
    <property type="term" value="F:FAD binding"/>
    <property type="evidence" value="ECO:0007669"/>
    <property type="project" value="InterPro"/>
</dbReference>
<dbReference type="InterPro" id="IPR050493">
    <property type="entry name" value="FAD-dep_Monooxygenase_BioMet"/>
</dbReference>
<dbReference type="InterPro" id="IPR002938">
    <property type="entry name" value="FAD-bd"/>
</dbReference>
<sequence length="394" mass="41876">MPKAVVVGGGVAGPAVAQLLTRAGWEAPVFEARETPDSFEGLFLNVAVNGRRVLRELGVEERLLSDAHPAPSMAMWSGRGKQLGVVPNGPAGRPADGGVVVRRGWLHDVIREGAENAGVRFEHGRRLVSVDERDGLAVATFADGHVEEADVVIGADGVGSAARAYVAPDVRPTFTGLLGTGGFASVPGLAPTPGLQHFVFGARSFFGYLVRDDGTVYWFANLPADSPDAGDSLTAGEQWIAMLRDLHSDDPAPVPGILASTTTALRGYPIFRLPSVPSWSRGRVVLAGDAVHATSPSAGQGASLALEDAFVLARALRDRKTPEAAFATYEEARRQRAEAVVACAAGIDKQKRVTKSRIGVALRDAMLPMFLRRAGSDARHDWIYDYDVPWEARA</sequence>
<dbReference type="PRINTS" id="PR00420">
    <property type="entry name" value="RNGMNOXGNASE"/>
</dbReference>
<dbReference type="AlphaFoldDB" id="A0A3N0CG74"/>
<feature type="domain" description="FAD-binding" evidence="3">
    <location>
        <begin position="4"/>
        <end position="342"/>
    </location>
</feature>
<evidence type="ECO:0000256" key="1">
    <source>
        <dbReference type="ARBA" id="ARBA00023002"/>
    </source>
</evidence>
<dbReference type="SUPFAM" id="SSF51905">
    <property type="entry name" value="FAD/NAD(P)-binding domain"/>
    <property type="match status" value="1"/>
</dbReference>
<dbReference type="EMBL" id="RJSE01000007">
    <property type="protein sequence ID" value="RNL62472.1"/>
    <property type="molecule type" value="Genomic_DNA"/>
</dbReference>
<dbReference type="GO" id="GO:0004497">
    <property type="term" value="F:monooxygenase activity"/>
    <property type="evidence" value="ECO:0007669"/>
    <property type="project" value="UniProtKB-KW"/>
</dbReference>
<keyword evidence="5" id="KW-1185">Reference proteome</keyword>
<dbReference type="OrthoDB" id="3212532at2"/>
<organism evidence="4 5">
    <name type="scientific">Nocardioides marmoriginsengisoli</name>
    <dbReference type="NCBI Taxonomy" id="661483"/>
    <lineage>
        <taxon>Bacteria</taxon>
        <taxon>Bacillati</taxon>
        <taxon>Actinomycetota</taxon>
        <taxon>Actinomycetes</taxon>
        <taxon>Propionibacteriales</taxon>
        <taxon>Nocardioidaceae</taxon>
        <taxon>Nocardioides</taxon>
    </lineage>
</organism>
<keyword evidence="1" id="KW-0560">Oxidoreductase</keyword>